<dbReference type="InterPro" id="IPR036291">
    <property type="entry name" value="NAD(P)-bd_dom_sf"/>
</dbReference>
<dbReference type="NCBIfam" id="TIGR01179">
    <property type="entry name" value="galE"/>
    <property type="match status" value="1"/>
</dbReference>
<dbReference type="PANTHER" id="PTHR43725">
    <property type="entry name" value="UDP-GLUCOSE 4-EPIMERASE"/>
    <property type="match status" value="1"/>
</dbReference>
<evidence type="ECO:0000256" key="4">
    <source>
        <dbReference type="ARBA" id="ARBA00013189"/>
    </source>
</evidence>
<evidence type="ECO:0000256" key="6">
    <source>
        <dbReference type="ARBA" id="ARBA00023027"/>
    </source>
</evidence>
<evidence type="ECO:0000256" key="5">
    <source>
        <dbReference type="ARBA" id="ARBA00018569"/>
    </source>
</evidence>
<evidence type="ECO:0000313" key="11">
    <source>
        <dbReference type="EMBL" id="ONN27571.1"/>
    </source>
</evidence>
<evidence type="ECO:0000256" key="8">
    <source>
        <dbReference type="ARBA" id="ARBA00023277"/>
    </source>
</evidence>
<comment type="catalytic activity">
    <reaction evidence="1 9">
        <text>UDP-alpha-D-glucose = UDP-alpha-D-galactose</text>
        <dbReference type="Rhea" id="RHEA:22168"/>
        <dbReference type="ChEBI" id="CHEBI:58885"/>
        <dbReference type="ChEBI" id="CHEBI:66914"/>
        <dbReference type="EC" id="5.1.3.2"/>
    </reaction>
</comment>
<reference evidence="11 12" key="1">
    <citation type="submission" date="2015-06" db="EMBL/GenBank/DDBJ databases">
        <title>Genome sequencing of Thermotogales isolates from hydrothermal vents.</title>
        <authorList>
            <person name="Haverkamp T.H."/>
            <person name="Kublanov I.V."/>
            <person name="Nesbo C.L."/>
        </authorList>
    </citation>
    <scope>NUCLEOTIDE SEQUENCE [LARGE SCALE GENOMIC DNA]</scope>
    <source>
        <strain evidence="12">ik275mar</strain>
    </source>
</reference>
<dbReference type="InterPro" id="IPR016040">
    <property type="entry name" value="NAD(P)-bd_dom"/>
</dbReference>
<comment type="similarity">
    <text evidence="3 9">Belongs to the NAD(P)-dependent epimerase/dehydratase family.</text>
</comment>
<evidence type="ECO:0000259" key="10">
    <source>
        <dbReference type="Pfam" id="PF16363"/>
    </source>
</evidence>
<keyword evidence="8 9" id="KW-0119">Carbohydrate metabolism</keyword>
<dbReference type="SUPFAM" id="SSF51735">
    <property type="entry name" value="NAD(P)-binding Rossmann-fold domains"/>
    <property type="match status" value="1"/>
</dbReference>
<protein>
    <recommendedName>
        <fullName evidence="5 9">UDP-glucose 4-epimerase</fullName>
        <ecNumber evidence="4 9">5.1.3.2</ecNumber>
    </recommendedName>
</protein>
<dbReference type="Proteomes" id="UP000242616">
    <property type="component" value="Unassembled WGS sequence"/>
</dbReference>
<name>A0ABX3IIA6_9BACT</name>
<organism evidence="11 12">
    <name type="scientific">Thermosipho affectus</name>
    <dbReference type="NCBI Taxonomy" id="660294"/>
    <lineage>
        <taxon>Bacteria</taxon>
        <taxon>Thermotogati</taxon>
        <taxon>Thermotogota</taxon>
        <taxon>Thermotogae</taxon>
        <taxon>Thermotogales</taxon>
        <taxon>Fervidobacteriaceae</taxon>
        <taxon>Thermosipho</taxon>
    </lineage>
</organism>
<evidence type="ECO:0000256" key="1">
    <source>
        <dbReference type="ARBA" id="ARBA00000083"/>
    </source>
</evidence>
<evidence type="ECO:0000256" key="7">
    <source>
        <dbReference type="ARBA" id="ARBA00023235"/>
    </source>
</evidence>
<evidence type="ECO:0000313" key="12">
    <source>
        <dbReference type="Proteomes" id="UP000242616"/>
    </source>
</evidence>
<dbReference type="PANTHER" id="PTHR43725:SF53">
    <property type="entry name" value="UDP-ARABINOSE 4-EPIMERASE 1"/>
    <property type="match status" value="1"/>
</dbReference>
<comment type="pathway">
    <text evidence="9">Carbohydrate metabolism; galactose metabolism.</text>
</comment>
<evidence type="ECO:0000256" key="2">
    <source>
        <dbReference type="ARBA" id="ARBA00001911"/>
    </source>
</evidence>
<dbReference type="Pfam" id="PF16363">
    <property type="entry name" value="GDP_Man_Dehyd"/>
    <property type="match status" value="1"/>
</dbReference>
<comment type="cofactor">
    <cofactor evidence="2 9">
        <name>NAD(+)</name>
        <dbReference type="ChEBI" id="CHEBI:57540"/>
    </cofactor>
</comment>
<comment type="subunit">
    <text evidence="9">Homodimer.</text>
</comment>
<keyword evidence="7 9" id="KW-0413">Isomerase</keyword>
<sequence length="327" mass="37161">MNILVAGGAGYIGSHVCKMLNEKGYNVIVLDNLSNGHREFAKYGKFIPGDISDKKLLDIIFEHYNIAAVMHFCAYIEVGESVINPYKYYENNVSNTLVLLNSMLKHNVNKFIFSSTAAVYGMPEKIPIKEDAPKNPINPYGKSKYMVEEILDDFDKAYNLKSIRFRYFNAAGADESGEIGEAHNPETHLIPLILDAALGKRESIKIFGTDYETKDGTCIRDFVHVNDLANAHIKGLEYLLKENKTDCFNLGSGNGYSVREVIEKVKEITNIDFKVEEIERRPGDPAYLIADNQKAKKILSWEPKYSLDDIIKTAWTWHKERYNGRTR</sequence>
<keyword evidence="12" id="KW-1185">Reference proteome</keyword>
<keyword evidence="6 9" id="KW-0520">NAD</keyword>
<dbReference type="RefSeq" id="WP_077197994.1">
    <property type="nucleotide sequence ID" value="NZ_LBFC01000009.1"/>
</dbReference>
<evidence type="ECO:0000256" key="9">
    <source>
        <dbReference type="RuleBase" id="RU366046"/>
    </source>
</evidence>
<accession>A0ABX3IIA6</accession>
<dbReference type="Gene3D" id="3.90.25.10">
    <property type="entry name" value="UDP-galactose 4-epimerase, domain 1"/>
    <property type="match status" value="1"/>
</dbReference>
<dbReference type="Gene3D" id="3.40.50.720">
    <property type="entry name" value="NAD(P)-binding Rossmann-like Domain"/>
    <property type="match status" value="1"/>
</dbReference>
<dbReference type="EMBL" id="LBFC01000009">
    <property type="protein sequence ID" value="ONN27571.1"/>
    <property type="molecule type" value="Genomic_DNA"/>
</dbReference>
<dbReference type="EC" id="5.1.3.2" evidence="4 9"/>
<evidence type="ECO:0000256" key="3">
    <source>
        <dbReference type="ARBA" id="ARBA00007637"/>
    </source>
</evidence>
<comment type="caution">
    <text evidence="11">The sequence shown here is derived from an EMBL/GenBank/DDBJ whole genome shotgun (WGS) entry which is preliminary data.</text>
</comment>
<gene>
    <name evidence="11" type="ORF">XJ44_02835</name>
</gene>
<dbReference type="InterPro" id="IPR005886">
    <property type="entry name" value="UDP_G4E"/>
</dbReference>
<feature type="domain" description="NAD(P)-binding" evidence="10">
    <location>
        <begin position="4"/>
        <end position="312"/>
    </location>
</feature>
<proteinExistence type="inferred from homology"/>
<dbReference type="CDD" id="cd05247">
    <property type="entry name" value="UDP_G4E_1_SDR_e"/>
    <property type="match status" value="1"/>
</dbReference>